<dbReference type="EMBL" id="KB310044">
    <property type="protein sequence ID" value="ELT92663.1"/>
    <property type="molecule type" value="Genomic_DNA"/>
</dbReference>
<keyword evidence="3" id="KW-1185">Reference proteome</keyword>
<dbReference type="EMBL" id="AMQN01013213">
    <property type="status" value="NOT_ANNOTATED_CDS"/>
    <property type="molecule type" value="Genomic_DNA"/>
</dbReference>
<evidence type="ECO:0000313" key="2">
    <source>
        <dbReference type="EnsemblMetazoa" id="CapteP209519"/>
    </source>
</evidence>
<gene>
    <name evidence="1" type="ORF">CAPTEDRAFT_209519</name>
</gene>
<dbReference type="EnsemblMetazoa" id="CapteT209519">
    <property type="protein sequence ID" value="CapteP209519"/>
    <property type="gene ID" value="CapteG209519"/>
</dbReference>
<dbReference type="AlphaFoldDB" id="R7TFU3"/>
<reference evidence="2" key="3">
    <citation type="submission" date="2015-06" db="UniProtKB">
        <authorList>
            <consortium name="EnsemblMetazoa"/>
        </authorList>
    </citation>
    <scope>IDENTIFICATION</scope>
</reference>
<proteinExistence type="predicted"/>
<name>R7TFU3_CAPTE</name>
<organism evidence="1">
    <name type="scientific">Capitella teleta</name>
    <name type="common">Polychaete worm</name>
    <dbReference type="NCBI Taxonomy" id="283909"/>
    <lineage>
        <taxon>Eukaryota</taxon>
        <taxon>Metazoa</taxon>
        <taxon>Spiralia</taxon>
        <taxon>Lophotrochozoa</taxon>
        <taxon>Annelida</taxon>
        <taxon>Polychaeta</taxon>
        <taxon>Sedentaria</taxon>
        <taxon>Scolecida</taxon>
        <taxon>Capitellidae</taxon>
        <taxon>Capitella</taxon>
    </lineage>
</organism>
<dbReference type="HOGENOM" id="CLU_1637039_0_0_1"/>
<evidence type="ECO:0000313" key="1">
    <source>
        <dbReference type="EMBL" id="ELT92663.1"/>
    </source>
</evidence>
<sequence>MDGYGATLVAISTSTYQFLCNTDCLPPRELKYIMSSIVNKLSPQLIHKPSRCSVEGEVMDIGTDQVFVNREDNLTFFPEDNTFPGYGHSPPKTRNIKSILKRPGYHSNIPSDFYPGLIQVLLGIQREKKKLKRIQRYATISGSATAQRLHDVLTQEDVIKAQ</sequence>
<accession>R7TFU3</accession>
<dbReference type="Proteomes" id="UP000014760">
    <property type="component" value="Unassembled WGS sequence"/>
</dbReference>
<protein>
    <submittedName>
        <fullName evidence="1 2">Uncharacterized protein</fullName>
    </submittedName>
</protein>
<evidence type="ECO:0000313" key="3">
    <source>
        <dbReference type="Proteomes" id="UP000014760"/>
    </source>
</evidence>
<reference evidence="1 3" key="2">
    <citation type="journal article" date="2013" name="Nature">
        <title>Insights into bilaterian evolution from three spiralian genomes.</title>
        <authorList>
            <person name="Simakov O."/>
            <person name="Marletaz F."/>
            <person name="Cho S.J."/>
            <person name="Edsinger-Gonzales E."/>
            <person name="Havlak P."/>
            <person name="Hellsten U."/>
            <person name="Kuo D.H."/>
            <person name="Larsson T."/>
            <person name="Lv J."/>
            <person name="Arendt D."/>
            <person name="Savage R."/>
            <person name="Osoegawa K."/>
            <person name="de Jong P."/>
            <person name="Grimwood J."/>
            <person name="Chapman J.A."/>
            <person name="Shapiro H."/>
            <person name="Aerts A."/>
            <person name="Otillar R.P."/>
            <person name="Terry A.Y."/>
            <person name="Boore J.L."/>
            <person name="Grigoriev I.V."/>
            <person name="Lindberg D.R."/>
            <person name="Seaver E.C."/>
            <person name="Weisblat D.A."/>
            <person name="Putnam N.H."/>
            <person name="Rokhsar D.S."/>
        </authorList>
    </citation>
    <scope>NUCLEOTIDE SEQUENCE</scope>
    <source>
        <strain evidence="1 3">I ESC-2004</strain>
    </source>
</reference>
<reference evidence="3" key="1">
    <citation type="submission" date="2012-12" db="EMBL/GenBank/DDBJ databases">
        <authorList>
            <person name="Hellsten U."/>
            <person name="Grimwood J."/>
            <person name="Chapman J.A."/>
            <person name="Shapiro H."/>
            <person name="Aerts A."/>
            <person name="Otillar R.P."/>
            <person name="Terry A.Y."/>
            <person name="Boore J.L."/>
            <person name="Simakov O."/>
            <person name="Marletaz F."/>
            <person name="Cho S.-J."/>
            <person name="Edsinger-Gonzales E."/>
            <person name="Havlak P."/>
            <person name="Kuo D.-H."/>
            <person name="Larsson T."/>
            <person name="Lv J."/>
            <person name="Arendt D."/>
            <person name="Savage R."/>
            <person name="Osoegawa K."/>
            <person name="de Jong P."/>
            <person name="Lindberg D.R."/>
            <person name="Seaver E.C."/>
            <person name="Weisblat D.A."/>
            <person name="Putnam N.H."/>
            <person name="Grigoriev I.V."/>
            <person name="Rokhsar D.S."/>
        </authorList>
    </citation>
    <scope>NUCLEOTIDE SEQUENCE</scope>
    <source>
        <strain evidence="3">I ESC-2004</strain>
    </source>
</reference>